<proteinExistence type="predicted"/>
<reference evidence="2" key="1">
    <citation type="submission" date="2015-04" db="EMBL/GenBank/DDBJ databases">
        <authorList>
            <person name="Syromyatnikov M.Y."/>
            <person name="Popov V.N."/>
        </authorList>
    </citation>
    <scope>NUCLEOTIDE SEQUENCE</scope>
    <source>
        <strain evidence="2">MO-1</strain>
    </source>
</reference>
<accession>A0A1S7LCM4</accession>
<sequence>MHQARLYSTFSFQSLKQHSDLFEKLMGTSFEALQPELERMRPGWEKLLSRKKVSGRPYRIPDLENHVLALMLYYRARVTYNLIGQWYGVNETTAMRRIKCVEPLVQRMTRLRKDRQLTREDVQAIIDQLDERISQNVVAKPTRRVSAMQSFGRMGQGQAA</sequence>
<name>A0A1S7LCM4_MAGMO</name>
<organism evidence="2">
    <name type="scientific">Magnetococcus massalia (strain MO-1)</name>
    <dbReference type="NCBI Taxonomy" id="451514"/>
    <lineage>
        <taxon>Bacteria</taxon>
        <taxon>Pseudomonadati</taxon>
        <taxon>Pseudomonadota</taxon>
        <taxon>Magnetococcia</taxon>
        <taxon>Magnetococcales</taxon>
        <taxon>Magnetococcaceae</taxon>
        <taxon>Magnetococcus</taxon>
    </lineage>
</organism>
<evidence type="ECO:0000313" key="2">
    <source>
        <dbReference type="EMBL" id="CRH04650.1"/>
    </source>
</evidence>
<dbReference type="AlphaFoldDB" id="A0A1S7LCM4"/>
<protein>
    <recommendedName>
        <fullName evidence="1">Transposase Helix-turn-helix domain-containing protein</fullName>
    </recommendedName>
</protein>
<dbReference type="EMBL" id="LO017727">
    <property type="protein sequence ID" value="CRH04650.1"/>
    <property type="molecule type" value="Genomic_DNA"/>
</dbReference>
<gene>
    <name evidence="2" type="ORF">MAGMO_0439</name>
</gene>
<feature type="domain" description="Transposase Helix-turn-helix" evidence="1">
    <location>
        <begin position="62"/>
        <end position="105"/>
    </location>
</feature>
<dbReference type="InterPro" id="IPR027805">
    <property type="entry name" value="Transposase_HTH_dom"/>
</dbReference>
<dbReference type="Pfam" id="PF13613">
    <property type="entry name" value="HTH_Tnp_4"/>
    <property type="match status" value="1"/>
</dbReference>
<evidence type="ECO:0000259" key="1">
    <source>
        <dbReference type="Pfam" id="PF13613"/>
    </source>
</evidence>